<name>A0A3E5ABW8_9FIRM</name>
<dbReference type="NCBIfam" id="NF000539">
    <property type="entry name" value="plantaricin"/>
    <property type="match status" value="1"/>
</dbReference>
<accession>A0A3E5ABW8</accession>
<comment type="caution">
    <text evidence="1">The sequence shown here is derived from an EMBL/GenBank/DDBJ whole genome shotgun (WGS) entry which is preliminary data.</text>
</comment>
<evidence type="ECO:0000313" key="1">
    <source>
        <dbReference type="EMBL" id="RGN07526.1"/>
    </source>
</evidence>
<evidence type="ECO:0000313" key="2">
    <source>
        <dbReference type="Proteomes" id="UP000261222"/>
    </source>
</evidence>
<organism evidence="1 2">
    <name type="scientific">Blautia obeum</name>
    <dbReference type="NCBI Taxonomy" id="40520"/>
    <lineage>
        <taxon>Bacteria</taxon>
        <taxon>Bacillati</taxon>
        <taxon>Bacillota</taxon>
        <taxon>Clostridia</taxon>
        <taxon>Lachnospirales</taxon>
        <taxon>Lachnospiraceae</taxon>
        <taxon>Blautia</taxon>
    </lineage>
</organism>
<protein>
    <submittedName>
        <fullName evidence="1">Plantaricin C family lantibiotic</fullName>
    </submittedName>
</protein>
<reference evidence="1 2" key="1">
    <citation type="submission" date="2018-08" db="EMBL/GenBank/DDBJ databases">
        <title>A genome reference for cultivated species of the human gut microbiota.</title>
        <authorList>
            <person name="Zou Y."/>
            <person name="Xue W."/>
            <person name="Luo G."/>
        </authorList>
    </citation>
    <scope>NUCLEOTIDE SEQUENCE [LARGE SCALE GENOMIC DNA]</scope>
    <source>
        <strain evidence="1 2">OM06-11AA</strain>
    </source>
</reference>
<proteinExistence type="predicted"/>
<dbReference type="OrthoDB" id="2055268at2"/>
<gene>
    <name evidence="1" type="ORF">DXB81_03120</name>
</gene>
<dbReference type="EMBL" id="QSUB01000001">
    <property type="protein sequence ID" value="RGN07526.1"/>
    <property type="molecule type" value="Genomic_DNA"/>
</dbReference>
<sequence>MKGEIIMSEMRNPITREENFSNPAGNVMMELQEADLNKFVAGAGETRNSGGVLCTSTAECYFGTLLKPCCPKK</sequence>
<dbReference type="Proteomes" id="UP000261222">
    <property type="component" value="Unassembled WGS sequence"/>
</dbReference>
<dbReference type="AlphaFoldDB" id="A0A3E5ABW8"/>